<dbReference type="RefSeq" id="WP_201635238.1">
    <property type="nucleotide sequence ID" value="NZ_CP068046.1"/>
</dbReference>
<evidence type="ECO:0008006" key="5">
    <source>
        <dbReference type="Google" id="ProtNLM"/>
    </source>
</evidence>
<reference evidence="3 4" key="1">
    <citation type="submission" date="2021-01" db="EMBL/GenBank/DDBJ databases">
        <title>Genome seq and assembly of Devosia sp. LEGU1.</title>
        <authorList>
            <person name="Chhetri G."/>
        </authorList>
    </citation>
    <scope>NUCLEOTIDE SEQUENCE [LARGE SCALE GENOMIC DNA]</scope>
    <source>
        <strain evidence="3 4">LEGU1</strain>
    </source>
</reference>
<proteinExistence type="predicted"/>
<evidence type="ECO:0000256" key="2">
    <source>
        <dbReference type="SAM" id="SignalP"/>
    </source>
</evidence>
<organism evidence="3 4">
    <name type="scientific">Devosia rhizoryzae</name>
    <dbReference type="NCBI Taxonomy" id="2774137"/>
    <lineage>
        <taxon>Bacteria</taxon>
        <taxon>Pseudomonadati</taxon>
        <taxon>Pseudomonadota</taxon>
        <taxon>Alphaproteobacteria</taxon>
        <taxon>Hyphomicrobiales</taxon>
        <taxon>Devosiaceae</taxon>
        <taxon>Devosia</taxon>
    </lineage>
</organism>
<sequence length="204" mass="21744">MFKILSTLSILTLATAGTVQAQEFVAAGTELSAGQEATVPFLIPNGPEVPIALTITEIEPGDIADLGNFEIPSGYKDARPYYVRFTYTNEGDEDLSNYQVAGFVAFDADGTELMPSMTMGGSEPFTACQNTAPAELANGQSHEGCVLFLVPAEGELASVGYRGNYRFEEGKDTEADFPIYYDPVLWTAGETSTKTKGTVVAPAN</sequence>
<dbReference type="Proteomes" id="UP000595857">
    <property type="component" value="Chromosome"/>
</dbReference>
<keyword evidence="1 2" id="KW-0732">Signal</keyword>
<keyword evidence="4" id="KW-1185">Reference proteome</keyword>
<evidence type="ECO:0000256" key="1">
    <source>
        <dbReference type="ARBA" id="ARBA00022729"/>
    </source>
</evidence>
<dbReference type="InterPro" id="IPR029050">
    <property type="entry name" value="Immunoprotect_excell_Ig-like"/>
</dbReference>
<protein>
    <recommendedName>
        <fullName evidence="5">DUF4352 domain-containing protein</fullName>
    </recommendedName>
</protein>
<accession>A0ABX7C7B7</accession>
<dbReference type="Gene3D" id="2.60.40.1240">
    <property type="match status" value="1"/>
</dbReference>
<feature type="signal peptide" evidence="2">
    <location>
        <begin position="1"/>
        <end position="21"/>
    </location>
</feature>
<evidence type="ECO:0000313" key="4">
    <source>
        <dbReference type="Proteomes" id="UP000595857"/>
    </source>
</evidence>
<evidence type="ECO:0000313" key="3">
    <source>
        <dbReference type="EMBL" id="QQR40155.1"/>
    </source>
</evidence>
<dbReference type="EMBL" id="CP068046">
    <property type="protein sequence ID" value="QQR40155.1"/>
    <property type="molecule type" value="Genomic_DNA"/>
</dbReference>
<name>A0ABX7C7B7_9HYPH</name>
<feature type="chain" id="PRO_5045423269" description="DUF4352 domain-containing protein" evidence="2">
    <location>
        <begin position="22"/>
        <end position="204"/>
    </location>
</feature>
<gene>
    <name evidence="3" type="ORF">JI748_03840</name>
</gene>